<organism evidence="1 2">
    <name type="scientific">Hypsibius exemplaris</name>
    <name type="common">Freshwater tardigrade</name>
    <dbReference type="NCBI Taxonomy" id="2072580"/>
    <lineage>
        <taxon>Eukaryota</taxon>
        <taxon>Metazoa</taxon>
        <taxon>Ecdysozoa</taxon>
        <taxon>Tardigrada</taxon>
        <taxon>Eutardigrada</taxon>
        <taxon>Parachela</taxon>
        <taxon>Hypsibioidea</taxon>
        <taxon>Hypsibiidae</taxon>
        <taxon>Hypsibius</taxon>
    </lineage>
</organism>
<dbReference type="AlphaFoldDB" id="A0A1W0WVM8"/>
<evidence type="ECO:0000313" key="2">
    <source>
        <dbReference type="Proteomes" id="UP000192578"/>
    </source>
</evidence>
<protein>
    <submittedName>
        <fullName evidence="1">Uncharacterized protein</fullName>
    </submittedName>
</protein>
<sequence>MQSLENEAKLRTDAPTLTLHTPDRSYSYAPATFGRSFCFNASQLISKPQSAQNENFSDEFCKIIATSFFNAISQLERSHTCIPLIIYNNGIDLAIEFRGLTAEEFVEVCEEGGALFPLLKEKDFFPES</sequence>
<comment type="caution">
    <text evidence="1">The sequence shown here is derived from an EMBL/GenBank/DDBJ whole genome shotgun (WGS) entry which is preliminary data.</text>
</comment>
<proteinExistence type="predicted"/>
<keyword evidence="2" id="KW-1185">Reference proteome</keyword>
<name>A0A1W0WVM8_HYPEX</name>
<accession>A0A1W0WVM8</accession>
<gene>
    <name evidence="1" type="ORF">BV898_06691</name>
</gene>
<dbReference type="EMBL" id="MTYJ01000041">
    <property type="protein sequence ID" value="OQV19268.1"/>
    <property type="molecule type" value="Genomic_DNA"/>
</dbReference>
<evidence type="ECO:0000313" key="1">
    <source>
        <dbReference type="EMBL" id="OQV19268.1"/>
    </source>
</evidence>
<reference evidence="2" key="1">
    <citation type="submission" date="2017-01" db="EMBL/GenBank/DDBJ databases">
        <title>Comparative genomics of anhydrobiosis in the tardigrade Hypsibius dujardini.</title>
        <authorList>
            <person name="Yoshida Y."/>
            <person name="Koutsovoulos G."/>
            <person name="Laetsch D."/>
            <person name="Stevens L."/>
            <person name="Kumar S."/>
            <person name="Horikawa D."/>
            <person name="Ishino K."/>
            <person name="Komine S."/>
            <person name="Tomita M."/>
            <person name="Blaxter M."/>
            <person name="Arakawa K."/>
        </authorList>
    </citation>
    <scope>NUCLEOTIDE SEQUENCE [LARGE SCALE GENOMIC DNA]</scope>
    <source>
        <strain evidence="2">Z151</strain>
    </source>
</reference>
<dbReference type="Proteomes" id="UP000192578">
    <property type="component" value="Unassembled WGS sequence"/>
</dbReference>